<protein>
    <submittedName>
        <fullName evidence="4">F-box protein At4g29970</fullName>
    </submittedName>
</protein>
<name>A0A6P4D461_ARADU</name>
<sequence>MEKNKGMSDVLPLDVIRRIFLRLPAKELFRLRCVSKLWHSLISDRDFAESHLNHSSVAPSHSCLFVNFLSVGYFVDDDYLVVLAWDNGNHSQFHVDCFSLRTNSWISFDAALPKPFGHKMWESRGLFLHGAIHWLSCYGAYMNAILIFDLKEWSFSTTSIPVKHYNWYSDLTLLGGCLALFSYDHIGKTYIWVMKEYKVTPSWILMYSIPCFKIVPLSLSNGSDIIALLSTTKLKFAKYNVSGELLQEIDYPPLCYRPNRNFLTFFVYTESLLPFPADTKDKDKKKKTRM</sequence>
<dbReference type="SMART" id="SM00256">
    <property type="entry name" value="FBOX"/>
    <property type="match status" value="1"/>
</dbReference>
<dbReference type="KEGG" id="adu:107485920"/>
<dbReference type="InterPro" id="IPR036047">
    <property type="entry name" value="F-box-like_dom_sf"/>
</dbReference>
<dbReference type="SUPFAM" id="SSF81383">
    <property type="entry name" value="F-box domain"/>
    <property type="match status" value="1"/>
</dbReference>
<reference evidence="4" key="2">
    <citation type="submission" date="2025-08" db="UniProtKB">
        <authorList>
            <consortium name="RefSeq"/>
        </authorList>
    </citation>
    <scope>IDENTIFICATION</scope>
    <source>
        <tissue evidence="4">Whole plant</tissue>
    </source>
</reference>
<reference evidence="3" key="1">
    <citation type="journal article" date="2016" name="Nat. Genet.">
        <title>The genome sequences of Arachis duranensis and Arachis ipaensis, the diploid ancestors of cultivated peanut.</title>
        <authorList>
            <person name="Bertioli D.J."/>
            <person name="Cannon S.B."/>
            <person name="Froenicke L."/>
            <person name="Huang G."/>
            <person name="Farmer A.D."/>
            <person name="Cannon E.K."/>
            <person name="Liu X."/>
            <person name="Gao D."/>
            <person name="Clevenger J."/>
            <person name="Dash S."/>
            <person name="Ren L."/>
            <person name="Moretzsohn M.C."/>
            <person name="Shirasawa K."/>
            <person name="Huang W."/>
            <person name="Vidigal B."/>
            <person name="Abernathy B."/>
            <person name="Chu Y."/>
            <person name="Niederhuth C.E."/>
            <person name="Umale P."/>
            <person name="Araujo A.C."/>
            <person name="Kozik A."/>
            <person name="Kim K.D."/>
            <person name="Burow M.D."/>
            <person name="Varshney R.K."/>
            <person name="Wang X."/>
            <person name="Zhang X."/>
            <person name="Barkley N."/>
            <person name="Guimaraes P.M."/>
            <person name="Isobe S."/>
            <person name="Guo B."/>
            <person name="Liao B."/>
            <person name="Stalker H.T."/>
            <person name="Schmitz R.J."/>
            <person name="Scheffler B.E."/>
            <person name="Leal-Bertioli S.C."/>
            <person name="Xun X."/>
            <person name="Jackson S.A."/>
            <person name="Michelmore R."/>
            <person name="Ozias-Akins P."/>
        </authorList>
    </citation>
    <scope>NUCLEOTIDE SEQUENCE [LARGE SCALE GENOMIC DNA]</scope>
    <source>
        <strain evidence="3">cv. V14167</strain>
    </source>
</reference>
<dbReference type="GeneID" id="107485920"/>
<dbReference type="AlphaFoldDB" id="A0A6P4D461"/>
<feature type="transmembrane region" description="Helical" evidence="1">
    <location>
        <begin position="167"/>
        <end position="186"/>
    </location>
</feature>
<keyword evidence="3" id="KW-1185">Reference proteome</keyword>
<gene>
    <name evidence="4" type="primary">LOC107485920</name>
</gene>
<accession>A0A6P4D461</accession>
<evidence type="ECO:0000313" key="4">
    <source>
        <dbReference type="RefSeq" id="XP_015961940.1"/>
    </source>
</evidence>
<dbReference type="PANTHER" id="PTHR31672:SF13">
    <property type="entry name" value="F-BOX PROTEIN CPR30-LIKE"/>
    <property type="match status" value="1"/>
</dbReference>
<dbReference type="PANTHER" id="PTHR31672">
    <property type="entry name" value="BNACNNG10540D PROTEIN"/>
    <property type="match status" value="1"/>
</dbReference>
<dbReference type="InterPro" id="IPR001810">
    <property type="entry name" value="F-box_dom"/>
</dbReference>
<dbReference type="RefSeq" id="XP_015961940.1">
    <property type="nucleotide sequence ID" value="XM_016106454.1"/>
</dbReference>
<organism evidence="3 4">
    <name type="scientific">Arachis duranensis</name>
    <name type="common">Wild peanut</name>
    <dbReference type="NCBI Taxonomy" id="130453"/>
    <lineage>
        <taxon>Eukaryota</taxon>
        <taxon>Viridiplantae</taxon>
        <taxon>Streptophyta</taxon>
        <taxon>Embryophyta</taxon>
        <taxon>Tracheophyta</taxon>
        <taxon>Spermatophyta</taxon>
        <taxon>Magnoliopsida</taxon>
        <taxon>eudicotyledons</taxon>
        <taxon>Gunneridae</taxon>
        <taxon>Pentapetalae</taxon>
        <taxon>rosids</taxon>
        <taxon>fabids</taxon>
        <taxon>Fabales</taxon>
        <taxon>Fabaceae</taxon>
        <taxon>Papilionoideae</taxon>
        <taxon>50 kb inversion clade</taxon>
        <taxon>dalbergioids sensu lato</taxon>
        <taxon>Dalbergieae</taxon>
        <taxon>Pterocarpus clade</taxon>
        <taxon>Arachis</taxon>
    </lineage>
</organism>
<dbReference type="SUPFAM" id="SSF50965">
    <property type="entry name" value="Galactose oxidase, central domain"/>
    <property type="match status" value="1"/>
</dbReference>
<feature type="transmembrane region" description="Helical" evidence="1">
    <location>
        <begin position="126"/>
        <end position="147"/>
    </location>
</feature>
<keyword evidence="1" id="KW-0472">Membrane</keyword>
<keyword evidence="1" id="KW-0812">Transmembrane</keyword>
<keyword evidence="1" id="KW-1133">Transmembrane helix</keyword>
<proteinExistence type="predicted"/>
<evidence type="ECO:0000256" key="1">
    <source>
        <dbReference type="SAM" id="Phobius"/>
    </source>
</evidence>
<dbReference type="InterPro" id="IPR050796">
    <property type="entry name" value="SCF_F-box_component"/>
</dbReference>
<dbReference type="Gene3D" id="1.20.1280.50">
    <property type="match status" value="1"/>
</dbReference>
<dbReference type="Pfam" id="PF00646">
    <property type="entry name" value="F-box"/>
    <property type="match status" value="1"/>
</dbReference>
<dbReference type="InterPro" id="IPR011043">
    <property type="entry name" value="Gal_Oxase/kelch_b-propeller"/>
</dbReference>
<dbReference type="Proteomes" id="UP000515211">
    <property type="component" value="Chromosome 4"/>
</dbReference>
<evidence type="ECO:0000259" key="2">
    <source>
        <dbReference type="PROSITE" id="PS50181"/>
    </source>
</evidence>
<dbReference type="PROSITE" id="PS50181">
    <property type="entry name" value="FBOX"/>
    <property type="match status" value="1"/>
</dbReference>
<evidence type="ECO:0000313" key="3">
    <source>
        <dbReference type="Proteomes" id="UP000515211"/>
    </source>
</evidence>
<feature type="domain" description="F-box" evidence="2">
    <location>
        <begin position="11"/>
        <end position="51"/>
    </location>
</feature>
<dbReference type="CDD" id="cd22157">
    <property type="entry name" value="F-box_AtFBW1-like"/>
    <property type="match status" value="1"/>
</dbReference>